<dbReference type="HOGENOM" id="CLU_3325110_0_0_0"/>
<proteinExistence type="predicted"/>
<comment type="caution">
    <text evidence="2">The sequence shown here is derived from an EMBL/GenBank/DDBJ whole genome shotgun (WGS) entry which is preliminary data.</text>
</comment>
<accession>A3ZMA0</accession>
<evidence type="ECO:0000313" key="2">
    <source>
        <dbReference type="EMBL" id="EAQ82069.1"/>
    </source>
</evidence>
<dbReference type="EMBL" id="AANZ01000002">
    <property type="protein sequence ID" value="EAQ82069.1"/>
    <property type="molecule type" value="Genomic_DNA"/>
</dbReference>
<protein>
    <submittedName>
        <fullName evidence="2">Uncharacterized protein</fullName>
    </submittedName>
</protein>
<dbReference type="Proteomes" id="UP000004358">
    <property type="component" value="Unassembled WGS sequence"/>
</dbReference>
<feature type="region of interest" description="Disordered" evidence="1">
    <location>
        <begin position="17"/>
        <end position="38"/>
    </location>
</feature>
<evidence type="ECO:0000313" key="3">
    <source>
        <dbReference type="Proteomes" id="UP000004358"/>
    </source>
</evidence>
<dbReference type="AlphaFoldDB" id="A3ZMA0"/>
<reference evidence="2 3" key="1">
    <citation type="submission" date="2006-02" db="EMBL/GenBank/DDBJ databases">
        <authorList>
            <person name="Amann R."/>
            <person name="Ferriera S."/>
            <person name="Johnson J."/>
            <person name="Kravitz S."/>
            <person name="Halpern A."/>
            <person name="Remington K."/>
            <person name="Beeson K."/>
            <person name="Tran B."/>
            <person name="Rogers Y.-H."/>
            <person name="Friedman R."/>
            <person name="Venter J.C."/>
        </authorList>
    </citation>
    <scope>NUCLEOTIDE SEQUENCE [LARGE SCALE GENOMIC DNA]</scope>
    <source>
        <strain evidence="2 3">DSM 3645</strain>
    </source>
</reference>
<name>A3ZMA0_9BACT</name>
<gene>
    <name evidence="2" type="ORF">DSM3645_00105</name>
</gene>
<organism evidence="2 3">
    <name type="scientific">Blastopirellula marina DSM 3645</name>
    <dbReference type="NCBI Taxonomy" id="314230"/>
    <lineage>
        <taxon>Bacteria</taxon>
        <taxon>Pseudomonadati</taxon>
        <taxon>Planctomycetota</taxon>
        <taxon>Planctomycetia</taxon>
        <taxon>Pirellulales</taxon>
        <taxon>Pirellulaceae</taxon>
        <taxon>Blastopirellula</taxon>
    </lineage>
</organism>
<evidence type="ECO:0000256" key="1">
    <source>
        <dbReference type="SAM" id="MobiDB-lite"/>
    </source>
</evidence>
<sequence>MISTIQIASGAGLSLDQNSISIDNVPPDQKQRPSKLPV</sequence>